<sequence length="319" mass="34952">MRKSTFNRRSRLSSSSWDRISKKVTNRKVPAASPCSTTDTTLPASVCVDSMPIPTTIPTGIIRLTVTPSLAASFMPSDALATLTPSATPASAKRQALEHGVSRQSQDQAGQPQRPRPRQVGGAEMSVIVSARALTAAISRRFPRRGNEGKVLKHVAKNTPPPKELHRDRDLLYLCALSWSDSNRRTGTSTPASIRPNNPSRPSSLATRISILQLKRYSIIKPNTSTLLLGLPCWLHWDKLFDEFGVLLLHLLSKLLTSAKNDSTGHHQPSDTLFTQRPRYKMNDGMTLLLRYVRLDQSRYISGSSGCSSGGSSGRHTSS</sequence>
<evidence type="ECO:0000313" key="3">
    <source>
        <dbReference type="Proteomes" id="UP000314294"/>
    </source>
</evidence>
<keyword evidence="3" id="KW-1185">Reference proteome</keyword>
<dbReference type="EMBL" id="SRLO01000230">
    <property type="protein sequence ID" value="TNN65770.1"/>
    <property type="molecule type" value="Genomic_DNA"/>
</dbReference>
<evidence type="ECO:0000256" key="1">
    <source>
        <dbReference type="SAM" id="MobiDB-lite"/>
    </source>
</evidence>
<dbReference type="Proteomes" id="UP000314294">
    <property type="component" value="Unassembled WGS sequence"/>
</dbReference>
<organism evidence="2 3">
    <name type="scientific">Liparis tanakae</name>
    <name type="common">Tanaka's snailfish</name>
    <dbReference type="NCBI Taxonomy" id="230148"/>
    <lineage>
        <taxon>Eukaryota</taxon>
        <taxon>Metazoa</taxon>
        <taxon>Chordata</taxon>
        <taxon>Craniata</taxon>
        <taxon>Vertebrata</taxon>
        <taxon>Euteleostomi</taxon>
        <taxon>Actinopterygii</taxon>
        <taxon>Neopterygii</taxon>
        <taxon>Teleostei</taxon>
        <taxon>Neoteleostei</taxon>
        <taxon>Acanthomorphata</taxon>
        <taxon>Eupercaria</taxon>
        <taxon>Perciformes</taxon>
        <taxon>Cottioidei</taxon>
        <taxon>Cottales</taxon>
        <taxon>Liparidae</taxon>
        <taxon>Liparis</taxon>
    </lineage>
</organism>
<protein>
    <submittedName>
        <fullName evidence="2">Uncharacterized protein</fullName>
    </submittedName>
</protein>
<accession>A0A4Z2HJL2</accession>
<feature type="region of interest" description="Disordered" evidence="1">
    <location>
        <begin position="183"/>
        <end position="202"/>
    </location>
</feature>
<reference evidence="2 3" key="1">
    <citation type="submission" date="2019-03" db="EMBL/GenBank/DDBJ databases">
        <title>First draft genome of Liparis tanakae, snailfish: a comprehensive survey of snailfish specific genes.</title>
        <authorList>
            <person name="Kim W."/>
            <person name="Song I."/>
            <person name="Jeong J.-H."/>
            <person name="Kim D."/>
            <person name="Kim S."/>
            <person name="Ryu S."/>
            <person name="Song J.Y."/>
            <person name="Lee S.K."/>
        </authorList>
    </citation>
    <scope>NUCLEOTIDE SEQUENCE [LARGE SCALE GENOMIC DNA]</scope>
    <source>
        <tissue evidence="2">Muscle</tissue>
    </source>
</reference>
<feature type="region of interest" description="Disordered" evidence="1">
    <location>
        <begin position="24"/>
        <end position="43"/>
    </location>
</feature>
<comment type="caution">
    <text evidence="2">The sequence shown here is derived from an EMBL/GenBank/DDBJ whole genome shotgun (WGS) entry which is preliminary data.</text>
</comment>
<feature type="compositionally biased region" description="Polar residues" evidence="1">
    <location>
        <begin position="34"/>
        <end position="43"/>
    </location>
</feature>
<gene>
    <name evidence="2" type="ORF">EYF80_024063</name>
</gene>
<name>A0A4Z2HJL2_9TELE</name>
<feature type="region of interest" description="Disordered" evidence="1">
    <location>
        <begin position="86"/>
        <end position="123"/>
    </location>
</feature>
<feature type="compositionally biased region" description="Polar residues" evidence="1">
    <location>
        <begin position="183"/>
        <end position="192"/>
    </location>
</feature>
<evidence type="ECO:0000313" key="2">
    <source>
        <dbReference type="EMBL" id="TNN65770.1"/>
    </source>
</evidence>
<dbReference type="AlphaFoldDB" id="A0A4Z2HJL2"/>
<proteinExistence type="predicted"/>